<evidence type="ECO:0000313" key="3">
    <source>
        <dbReference type="EMBL" id="MCP2010917.1"/>
    </source>
</evidence>
<protein>
    <submittedName>
        <fullName evidence="3">Alpha-ketoglutarate-dependent taurine dioxygenase</fullName>
    </submittedName>
    <submittedName>
        <fullName evidence="2">TauD/TfdA family dioxygenase</fullName>
    </submittedName>
</protein>
<dbReference type="PANTHER" id="PTHR10696:SF56">
    <property type="entry name" value="TAUD_TFDA-LIKE DOMAIN-CONTAINING PROTEIN"/>
    <property type="match status" value="1"/>
</dbReference>
<dbReference type="AlphaFoldDB" id="A0AA41HFE0"/>
<proteinExistence type="predicted"/>
<dbReference type="Pfam" id="PF02668">
    <property type="entry name" value="TauD"/>
    <property type="match status" value="1"/>
</dbReference>
<reference evidence="2" key="1">
    <citation type="submission" date="2021-07" db="EMBL/GenBank/DDBJ databases">
        <title>Characterization of violacein-producing bacteria and related species.</title>
        <authorList>
            <person name="Wilson H.S."/>
            <person name="De Leon M.E."/>
        </authorList>
    </citation>
    <scope>NUCLEOTIDE SEQUENCE</scope>
    <source>
        <strain evidence="2">HSC-15S17</strain>
    </source>
</reference>
<evidence type="ECO:0000313" key="5">
    <source>
        <dbReference type="Proteomes" id="UP001162889"/>
    </source>
</evidence>
<reference evidence="3" key="2">
    <citation type="submission" date="2022-03" db="EMBL/GenBank/DDBJ databases">
        <title>Genome Encyclopedia of Bacteria and Archaea VI: Functional Genomics of Type Strains.</title>
        <authorList>
            <person name="Whitman W."/>
        </authorList>
    </citation>
    <scope>NUCLEOTIDE SEQUENCE</scope>
    <source>
        <strain evidence="3">HSC-15S17</strain>
    </source>
</reference>
<keyword evidence="2" id="KW-0223">Dioxygenase</keyword>
<dbReference type="PANTHER" id="PTHR10696">
    <property type="entry name" value="GAMMA-BUTYROBETAINE HYDROXYLASE-RELATED"/>
    <property type="match status" value="1"/>
</dbReference>
<dbReference type="GO" id="GO:0051213">
    <property type="term" value="F:dioxygenase activity"/>
    <property type="evidence" value="ECO:0007669"/>
    <property type="project" value="UniProtKB-KW"/>
</dbReference>
<keyword evidence="2" id="KW-0560">Oxidoreductase</keyword>
<dbReference type="Proteomes" id="UP001155901">
    <property type="component" value="Unassembled WGS sequence"/>
</dbReference>
<organism evidence="2 4">
    <name type="scientific">Duganella violaceipulchra</name>
    <dbReference type="NCBI Taxonomy" id="2849652"/>
    <lineage>
        <taxon>Bacteria</taxon>
        <taxon>Pseudomonadati</taxon>
        <taxon>Pseudomonadota</taxon>
        <taxon>Betaproteobacteria</taxon>
        <taxon>Burkholderiales</taxon>
        <taxon>Oxalobacteraceae</taxon>
        <taxon>Telluria group</taxon>
        <taxon>Duganella</taxon>
    </lineage>
</organism>
<evidence type="ECO:0000313" key="4">
    <source>
        <dbReference type="Proteomes" id="UP001155901"/>
    </source>
</evidence>
<sequence length="312" mass="34653">MSQVLPYVWLAGADGVDIHELLQTRRQELDRLLLEHGAILLRNFDVGSMEKFQSCTQLLAGAAAAYIDGNSPRTKLSESIYTSTEYPAELSISMHNELSYSHAWPARLYFCCITAPRSGGSTLIADSRALLRELPPEVLAAFEEKGVTYVRNLHGGAGATIGKSWQQTFETEQRSVVEQYCRDGAIEYAWKPDGGIRLIQRRPATALHPRTGERVWFNQVDQFHPSTNPPDVYQAIMEIYGDDPFEMPQYGCFGDGTPIPDSMLAAVRDGMARLSVAFPWEAGDMMIIDNMLTAHGRSPFTGARKILVSMSS</sequence>
<dbReference type="InterPro" id="IPR050411">
    <property type="entry name" value="AlphaKG_dependent_hydroxylases"/>
</dbReference>
<dbReference type="EMBL" id="JALJZU010000009">
    <property type="protein sequence ID" value="MCP2010917.1"/>
    <property type="molecule type" value="Genomic_DNA"/>
</dbReference>
<dbReference type="RefSeq" id="WP_217943449.1">
    <property type="nucleotide sequence ID" value="NZ_JAHTGR010000008.1"/>
</dbReference>
<evidence type="ECO:0000259" key="1">
    <source>
        <dbReference type="Pfam" id="PF02668"/>
    </source>
</evidence>
<comment type="caution">
    <text evidence="2">The sequence shown here is derived from an EMBL/GenBank/DDBJ whole genome shotgun (WGS) entry which is preliminary data.</text>
</comment>
<dbReference type="EMBL" id="JAHTGR010000008">
    <property type="protein sequence ID" value="MBV6322703.1"/>
    <property type="molecule type" value="Genomic_DNA"/>
</dbReference>
<feature type="domain" description="TauD/TfdA-like" evidence="1">
    <location>
        <begin position="11"/>
        <end position="307"/>
    </location>
</feature>
<dbReference type="Proteomes" id="UP001162889">
    <property type="component" value="Unassembled WGS sequence"/>
</dbReference>
<accession>A0AA41HFE0</accession>
<dbReference type="InterPro" id="IPR003819">
    <property type="entry name" value="TauD/TfdA-like"/>
</dbReference>
<name>A0AA41HFE0_9BURK</name>
<gene>
    <name evidence="2" type="ORF">KVP70_17350</name>
    <name evidence="3" type="ORF">L1274_004659</name>
</gene>
<evidence type="ECO:0000313" key="2">
    <source>
        <dbReference type="EMBL" id="MBV6322703.1"/>
    </source>
</evidence>
<keyword evidence="5" id="KW-1185">Reference proteome</keyword>